<dbReference type="Gramene" id="PHT94340">
    <property type="protein sequence ID" value="PHT94340"/>
    <property type="gene ID" value="T459_02222"/>
</dbReference>
<dbReference type="AlphaFoldDB" id="A0A2G3AJG1"/>
<keyword evidence="3" id="KW-1185">Reference proteome</keyword>
<gene>
    <name evidence="2" type="ORF">T459_02222</name>
</gene>
<sequence length="203" mass="23130">MEEEALNKESECQMNMVEESKYFPPELLHGILLAVRIKLEFDDKDALATVQAPIGSAVSNFLLLPSLGLEAMRTKKCLEKFHLESLEKLGEFFPKDLSIMNRLILKHGSFLVGEAEIKSKRVADVLEALIGAYLSSDEEVKTLSFMKRLGLEIDFANAPMLRHFPMNAEKLVNVRYLESLLHYKFHDPSLLFEELTHASYMLP</sequence>
<evidence type="ECO:0008006" key="4">
    <source>
        <dbReference type="Google" id="ProtNLM"/>
    </source>
</evidence>
<organism evidence="2 3">
    <name type="scientific">Capsicum annuum</name>
    <name type="common">Capsicum pepper</name>
    <dbReference type="NCBI Taxonomy" id="4072"/>
    <lineage>
        <taxon>Eukaryota</taxon>
        <taxon>Viridiplantae</taxon>
        <taxon>Streptophyta</taxon>
        <taxon>Embryophyta</taxon>
        <taxon>Tracheophyta</taxon>
        <taxon>Spermatophyta</taxon>
        <taxon>Magnoliopsida</taxon>
        <taxon>eudicotyledons</taxon>
        <taxon>Gunneridae</taxon>
        <taxon>Pentapetalae</taxon>
        <taxon>asterids</taxon>
        <taxon>lamiids</taxon>
        <taxon>Solanales</taxon>
        <taxon>Solanaceae</taxon>
        <taxon>Solanoideae</taxon>
        <taxon>Capsiceae</taxon>
        <taxon>Capsicum</taxon>
    </lineage>
</organism>
<accession>A0A2G3AJG1</accession>
<reference evidence="2 3" key="2">
    <citation type="journal article" date="2017" name="Genome Biol.">
        <title>New reference genome sequences of hot pepper reveal the massive evolution of plant disease-resistance genes by retroduplication.</title>
        <authorList>
            <person name="Kim S."/>
            <person name="Park J."/>
            <person name="Yeom S.I."/>
            <person name="Kim Y.M."/>
            <person name="Seo E."/>
            <person name="Kim K.T."/>
            <person name="Kim M.S."/>
            <person name="Lee J.M."/>
            <person name="Cheong K."/>
            <person name="Shin H.S."/>
            <person name="Kim S.B."/>
            <person name="Han K."/>
            <person name="Lee J."/>
            <person name="Park M."/>
            <person name="Lee H.A."/>
            <person name="Lee H.Y."/>
            <person name="Lee Y."/>
            <person name="Oh S."/>
            <person name="Lee J.H."/>
            <person name="Choi E."/>
            <person name="Choi E."/>
            <person name="Lee S.E."/>
            <person name="Jeon J."/>
            <person name="Kim H."/>
            <person name="Choi G."/>
            <person name="Song H."/>
            <person name="Lee J."/>
            <person name="Lee S.C."/>
            <person name="Kwon J.K."/>
            <person name="Lee H.Y."/>
            <person name="Koo N."/>
            <person name="Hong Y."/>
            <person name="Kim R.W."/>
            <person name="Kang W.H."/>
            <person name="Huh J.H."/>
            <person name="Kang B.C."/>
            <person name="Yang T.J."/>
            <person name="Lee Y.H."/>
            <person name="Bennetzen J.L."/>
            <person name="Choi D."/>
        </authorList>
    </citation>
    <scope>NUCLEOTIDE SEQUENCE [LARGE SCALE GENOMIC DNA]</scope>
    <source>
        <strain evidence="3">cv. CM334</strain>
    </source>
</reference>
<evidence type="ECO:0000313" key="2">
    <source>
        <dbReference type="EMBL" id="PHT94340.1"/>
    </source>
</evidence>
<dbReference type="SUPFAM" id="SSF69065">
    <property type="entry name" value="RNase III domain-like"/>
    <property type="match status" value="2"/>
</dbReference>
<dbReference type="GO" id="GO:0004525">
    <property type="term" value="F:ribonuclease III activity"/>
    <property type="evidence" value="ECO:0007669"/>
    <property type="project" value="InterPro"/>
</dbReference>
<dbReference type="Proteomes" id="UP000222542">
    <property type="component" value="Unassembled WGS sequence"/>
</dbReference>
<protein>
    <recommendedName>
        <fullName evidence="4">RNase III domain-containing protein</fullName>
    </recommendedName>
</protein>
<reference evidence="2 3" key="1">
    <citation type="journal article" date="2014" name="Nat. Genet.">
        <title>Genome sequence of the hot pepper provides insights into the evolution of pungency in Capsicum species.</title>
        <authorList>
            <person name="Kim S."/>
            <person name="Park M."/>
            <person name="Yeom S.I."/>
            <person name="Kim Y.M."/>
            <person name="Lee J.M."/>
            <person name="Lee H.A."/>
            <person name="Seo E."/>
            <person name="Choi J."/>
            <person name="Cheong K."/>
            <person name="Kim K.T."/>
            <person name="Jung K."/>
            <person name="Lee G.W."/>
            <person name="Oh S.K."/>
            <person name="Bae C."/>
            <person name="Kim S.B."/>
            <person name="Lee H.Y."/>
            <person name="Kim S.Y."/>
            <person name="Kim M.S."/>
            <person name="Kang B.C."/>
            <person name="Jo Y.D."/>
            <person name="Yang H.B."/>
            <person name="Jeong H.J."/>
            <person name="Kang W.H."/>
            <person name="Kwon J.K."/>
            <person name="Shin C."/>
            <person name="Lim J.Y."/>
            <person name="Park J.H."/>
            <person name="Huh J.H."/>
            <person name="Kim J.S."/>
            <person name="Kim B.D."/>
            <person name="Cohen O."/>
            <person name="Paran I."/>
            <person name="Suh M.C."/>
            <person name="Lee S.B."/>
            <person name="Kim Y.K."/>
            <person name="Shin Y."/>
            <person name="Noh S.J."/>
            <person name="Park J."/>
            <person name="Seo Y.S."/>
            <person name="Kwon S.Y."/>
            <person name="Kim H.A."/>
            <person name="Park J.M."/>
            <person name="Kim H.J."/>
            <person name="Choi S.B."/>
            <person name="Bosland P.W."/>
            <person name="Reeves G."/>
            <person name="Jo S.H."/>
            <person name="Lee B.W."/>
            <person name="Cho H.T."/>
            <person name="Choi H.S."/>
            <person name="Lee M.S."/>
            <person name="Yu Y."/>
            <person name="Do Choi Y."/>
            <person name="Park B.S."/>
            <person name="van Deynze A."/>
            <person name="Ashrafi H."/>
            <person name="Hill T."/>
            <person name="Kim W.T."/>
            <person name="Pai H.S."/>
            <person name="Ahn H.K."/>
            <person name="Yeam I."/>
            <person name="Giovannoni J.J."/>
            <person name="Rose J.K."/>
            <person name="Sorensen I."/>
            <person name="Lee S.J."/>
            <person name="Kim R.W."/>
            <person name="Choi I.Y."/>
            <person name="Choi B.S."/>
            <person name="Lim J.S."/>
            <person name="Lee Y.H."/>
            <person name="Choi D."/>
        </authorList>
    </citation>
    <scope>NUCLEOTIDE SEQUENCE [LARGE SCALE GENOMIC DNA]</scope>
    <source>
        <strain evidence="3">cv. CM334</strain>
    </source>
</reference>
<dbReference type="InterPro" id="IPR036389">
    <property type="entry name" value="RNase_III_sf"/>
</dbReference>
<name>A0A2G3AJG1_CAPAN</name>
<dbReference type="PANTHER" id="PTHR14950:SF70">
    <property type="entry name" value="ENDORIBONUCLEASE DICER HOMOLOG 2"/>
    <property type="match status" value="1"/>
</dbReference>
<dbReference type="EMBL" id="AYRZ02000001">
    <property type="protein sequence ID" value="PHT94340.1"/>
    <property type="molecule type" value="Genomic_DNA"/>
</dbReference>
<dbReference type="PANTHER" id="PTHR14950">
    <property type="entry name" value="DICER-RELATED"/>
    <property type="match status" value="1"/>
</dbReference>
<proteinExistence type="predicted"/>
<dbReference type="STRING" id="4072.A0A2G3AJG1"/>
<evidence type="ECO:0000256" key="1">
    <source>
        <dbReference type="ARBA" id="ARBA00022801"/>
    </source>
</evidence>
<dbReference type="GO" id="GO:0006396">
    <property type="term" value="P:RNA processing"/>
    <property type="evidence" value="ECO:0007669"/>
    <property type="project" value="InterPro"/>
</dbReference>
<evidence type="ECO:0000313" key="3">
    <source>
        <dbReference type="Proteomes" id="UP000222542"/>
    </source>
</evidence>
<comment type="caution">
    <text evidence="2">The sequence shown here is derived from an EMBL/GenBank/DDBJ whole genome shotgun (WGS) entry which is preliminary data.</text>
</comment>
<keyword evidence="1" id="KW-0378">Hydrolase</keyword>